<feature type="non-terminal residue" evidence="1">
    <location>
        <position position="1"/>
    </location>
</feature>
<protein>
    <submittedName>
        <fullName evidence="1">Leucine rich repeats-containing protein</fullName>
    </submittedName>
</protein>
<dbReference type="Gene3D" id="3.80.10.10">
    <property type="entry name" value="Ribonuclease Inhibitor"/>
    <property type="match status" value="2"/>
</dbReference>
<dbReference type="InterPro" id="IPR026906">
    <property type="entry name" value="LRR_5"/>
</dbReference>
<evidence type="ECO:0000313" key="1">
    <source>
        <dbReference type="EMBL" id="JAP92568.1"/>
    </source>
</evidence>
<dbReference type="AlphaFoldDB" id="A0A146K869"/>
<dbReference type="PANTHER" id="PTHR45661">
    <property type="entry name" value="SURFACE ANTIGEN"/>
    <property type="match status" value="1"/>
</dbReference>
<sequence>GLKICAKDMQKINKQIVFNVIAPNATQIFKGAFENWTHLQFVYAPRLNVIQPNAFKFCYNLRELVGNSLVEVGLESFYNCYNFRKINVLNVQRFGYRCFQATQLTSITNTECKKLESQEFINNPVLQILDFENVESFEVSSVYDCSDLRLLRLPHAKNITAQKHQQQIQVTEDSSSAAKKSFGVSKDTKVTKYVALQKGVDKLQIENSVVLNQVMYCTSTPHIKKLLSLKGIVLVKAKQIKRNAFQMCKFLNFAICPEVEEVGYCSFSDCYQLKRFSSNKLQTLKEYSFSQCRILGQINLTKVKTISTQCFDNNVSLINVYMPDCKHLSENCLGRCQILQVVGNFESVDKDGLYECLQKVNVVSSKLQEGDFGSYQVGNQVRFQEILGDEHVERKNLRKMLENKRKRCAVIKNAHYTIKKMSMLRGR</sequence>
<dbReference type="InterPro" id="IPR032675">
    <property type="entry name" value="LRR_dom_sf"/>
</dbReference>
<name>A0A146K869_9EUKA</name>
<gene>
    <name evidence="1" type="ORF">TPC1_15446</name>
</gene>
<dbReference type="SUPFAM" id="SSF52058">
    <property type="entry name" value="L domain-like"/>
    <property type="match status" value="1"/>
</dbReference>
<dbReference type="InterPro" id="IPR053139">
    <property type="entry name" value="Surface_bspA-like"/>
</dbReference>
<dbReference type="Pfam" id="PF13306">
    <property type="entry name" value="LRR_5"/>
    <property type="match status" value="2"/>
</dbReference>
<dbReference type="PANTHER" id="PTHR45661:SF3">
    <property type="entry name" value="IG-LIKE DOMAIN-CONTAINING PROTEIN"/>
    <property type="match status" value="1"/>
</dbReference>
<feature type="non-terminal residue" evidence="1">
    <location>
        <position position="427"/>
    </location>
</feature>
<dbReference type="EMBL" id="GDID01004038">
    <property type="protein sequence ID" value="JAP92568.1"/>
    <property type="molecule type" value="Transcribed_RNA"/>
</dbReference>
<reference evidence="1" key="1">
    <citation type="submission" date="2015-07" db="EMBL/GenBank/DDBJ databases">
        <title>Adaptation to a free-living lifestyle via gene acquisitions in the diplomonad Trepomonas sp. PC1.</title>
        <authorList>
            <person name="Xu F."/>
            <person name="Jerlstrom-Hultqvist J."/>
            <person name="Kolisko M."/>
            <person name="Simpson A.G.B."/>
            <person name="Roger A.J."/>
            <person name="Svard S.G."/>
            <person name="Andersson J.O."/>
        </authorList>
    </citation>
    <scope>NUCLEOTIDE SEQUENCE</scope>
    <source>
        <strain evidence="1">PC1</strain>
    </source>
</reference>
<accession>A0A146K869</accession>
<proteinExistence type="predicted"/>
<organism evidence="1">
    <name type="scientific">Trepomonas sp. PC1</name>
    <dbReference type="NCBI Taxonomy" id="1076344"/>
    <lineage>
        <taxon>Eukaryota</taxon>
        <taxon>Metamonada</taxon>
        <taxon>Diplomonadida</taxon>
        <taxon>Hexamitidae</taxon>
        <taxon>Hexamitinae</taxon>
        <taxon>Trepomonas</taxon>
    </lineage>
</organism>